<keyword evidence="3" id="KW-1185">Reference proteome</keyword>
<dbReference type="Proteomes" id="UP000243498">
    <property type="component" value="Unassembled WGS sequence"/>
</dbReference>
<dbReference type="EMBL" id="AZHC01000059">
    <property type="protein sequence ID" value="OAA34216.1"/>
    <property type="molecule type" value="Genomic_DNA"/>
</dbReference>
<dbReference type="STRING" id="1081105.A0A166W061"/>
<feature type="domain" description="Aminoglycoside phosphotransferase" evidence="1">
    <location>
        <begin position="160"/>
        <end position="250"/>
    </location>
</feature>
<dbReference type="SUPFAM" id="SSF56112">
    <property type="entry name" value="Protein kinase-like (PK-like)"/>
    <property type="match status" value="1"/>
</dbReference>
<accession>A0A166W061</accession>
<evidence type="ECO:0000313" key="2">
    <source>
        <dbReference type="EMBL" id="OAA34216.1"/>
    </source>
</evidence>
<evidence type="ECO:0000313" key="3">
    <source>
        <dbReference type="Proteomes" id="UP000243498"/>
    </source>
</evidence>
<dbReference type="AlphaFoldDB" id="A0A166W061"/>
<dbReference type="Gene3D" id="3.90.1200.10">
    <property type="match status" value="1"/>
</dbReference>
<proteinExistence type="predicted"/>
<dbReference type="OMA" id="FARCWST"/>
<organism evidence="2 3">
    <name type="scientific">Metarhizium rileyi (strain RCEF 4871)</name>
    <name type="common">Nomuraea rileyi</name>
    <dbReference type="NCBI Taxonomy" id="1649241"/>
    <lineage>
        <taxon>Eukaryota</taxon>
        <taxon>Fungi</taxon>
        <taxon>Dikarya</taxon>
        <taxon>Ascomycota</taxon>
        <taxon>Pezizomycotina</taxon>
        <taxon>Sordariomycetes</taxon>
        <taxon>Hypocreomycetidae</taxon>
        <taxon>Hypocreales</taxon>
        <taxon>Clavicipitaceae</taxon>
        <taxon>Metarhizium</taxon>
    </lineage>
</organism>
<evidence type="ECO:0000259" key="1">
    <source>
        <dbReference type="Pfam" id="PF01636"/>
    </source>
</evidence>
<dbReference type="OrthoDB" id="5598852at2759"/>
<dbReference type="InterPro" id="IPR011009">
    <property type="entry name" value="Kinase-like_dom_sf"/>
</dbReference>
<dbReference type="Pfam" id="PF01636">
    <property type="entry name" value="APH"/>
    <property type="match status" value="1"/>
</dbReference>
<dbReference type="PANTHER" id="PTHR21310">
    <property type="entry name" value="AMINOGLYCOSIDE PHOSPHOTRANSFERASE-RELATED-RELATED"/>
    <property type="match status" value="1"/>
</dbReference>
<dbReference type="InterPro" id="IPR051678">
    <property type="entry name" value="AGP_Transferase"/>
</dbReference>
<dbReference type="InterPro" id="IPR002575">
    <property type="entry name" value="Aminoglycoside_PTrfase"/>
</dbReference>
<reference evidence="2 3" key="1">
    <citation type="journal article" date="2016" name="Genome Biol. Evol.">
        <title>Divergent and convergent evolution of fungal pathogenicity.</title>
        <authorList>
            <person name="Shang Y."/>
            <person name="Xiao G."/>
            <person name="Zheng P."/>
            <person name="Cen K."/>
            <person name="Zhan S."/>
            <person name="Wang C."/>
        </authorList>
    </citation>
    <scope>NUCLEOTIDE SEQUENCE [LARGE SCALE GENOMIC DNA]</scope>
    <source>
        <strain evidence="2 3">RCEF 4871</strain>
    </source>
</reference>
<sequence length="340" mass="37849">MAGIPWAQQAVSRFFQGRSPTQFECDQIAKSISGASDINAVNTPGSMSYTVICTGRHAGKPDIVVSFREPEAHLDQGTCQLAQDIHGDLVPEISHNGIVDGADPPLTIYTMPYLRGISCLDALTCSVEMGELAEARHICFIRHLARYFARCFSKPQRTTTKAQAETLDGIQRRLALVRSSSLSTLGTPVLLELERTLPLLFGRDYPQALTHGDLSSTNILVDEHTYEITGIVDWSLASILPFGMDLDCLFLTTGYMDRDGWHNYACRSRLHEAFWTEFWSASEVRDNVRQYQVRSMAERAAKIGAILRYAFRRNADGSPSETLMSDGVLSWGYLEAWLAT</sequence>
<protein>
    <submittedName>
        <fullName evidence="2">Protein kinase-like domain protein</fullName>
    </submittedName>
</protein>
<name>A0A166W061_METRR</name>
<comment type="caution">
    <text evidence="2">The sequence shown here is derived from an EMBL/GenBank/DDBJ whole genome shotgun (WGS) entry which is preliminary data.</text>
</comment>
<gene>
    <name evidence="2" type="ORF">NOR_08617</name>
</gene>